<dbReference type="OMA" id="CKEGARA"/>
<reference evidence="3" key="1">
    <citation type="submission" date="2021-08" db="EMBL/GenBank/DDBJ databases">
        <title>WGS assembly of Ceratopteris richardii.</title>
        <authorList>
            <person name="Marchant D.B."/>
            <person name="Chen G."/>
            <person name="Jenkins J."/>
            <person name="Shu S."/>
            <person name="Leebens-Mack J."/>
            <person name="Grimwood J."/>
            <person name="Schmutz J."/>
            <person name="Soltis P."/>
            <person name="Soltis D."/>
            <person name="Chen Z.-H."/>
        </authorList>
    </citation>
    <scope>NUCLEOTIDE SEQUENCE</scope>
    <source>
        <strain evidence="3">Whitten #5841</strain>
        <tissue evidence="3">Leaf</tissue>
    </source>
</reference>
<dbReference type="Pfam" id="PF02458">
    <property type="entry name" value="Transferase"/>
    <property type="match status" value="1"/>
</dbReference>
<dbReference type="InterPro" id="IPR023213">
    <property type="entry name" value="CAT-like_dom_sf"/>
</dbReference>
<evidence type="ECO:0000313" key="3">
    <source>
        <dbReference type="EMBL" id="KAH7283334.1"/>
    </source>
</evidence>
<evidence type="ECO:0000256" key="1">
    <source>
        <dbReference type="ARBA" id="ARBA00022679"/>
    </source>
</evidence>
<feature type="region of interest" description="Disordered" evidence="2">
    <location>
        <begin position="219"/>
        <end position="239"/>
    </location>
</feature>
<sequence length="461" mass="50723">MADSGCEEAGVIIRGRETVVPETPTERRSFFLSCLDVVWRYVHYNQRVVFYEAVADEQTTVVARLKKSLAQCLVYYYPWCGRLTKEGRLAIDCNDAGVEFVEAFVDAPMSQLAHAGFQMRPLFWHLCQHIDHSKDNSPLLSIQVTFFCDGGLAVGISQSHVVADGQALWNFMCSWSECSRGVPLSSPPVHDRELLAVPNPSPEKAATWKFNATKEIESVDNGEESSISAGNASADRPQRSASSDLVQCLFIMPSSAIRQLKAEDGGVHTSYEVMCAHLWKHITRARQRPSHEPTFFVVLANCRNRVSPRLPSTFFGNAIAFDISESTSARVCAEPLNATAARIHATVVAIVQDGLAGFLNWLETPGNDFFPYILPQLPKGMSINVASSPRFPAYEVDFGWGKPSAVRSPRVPSLGEIVLFGGNPKLGEGDVEICVALPHDTLKRLLEDSTFLAITPSSPFT</sequence>
<keyword evidence="1" id="KW-0808">Transferase</keyword>
<dbReference type="OrthoDB" id="1862401at2759"/>
<dbReference type="InterPro" id="IPR051283">
    <property type="entry name" value="Sec_Metabolite_Acyltrans"/>
</dbReference>
<name>A0A8T2QI90_CERRI</name>
<dbReference type="EMBL" id="CM035439">
    <property type="protein sequence ID" value="KAH7283334.1"/>
    <property type="molecule type" value="Genomic_DNA"/>
</dbReference>
<evidence type="ECO:0000256" key="2">
    <source>
        <dbReference type="SAM" id="MobiDB-lite"/>
    </source>
</evidence>
<dbReference type="AlphaFoldDB" id="A0A8T2QI90"/>
<comment type="caution">
    <text evidence="3">The sequence shown here is derived from an EMBL/GenBank/DDBJ whole genome shotgun (WGS) entry which is preliminary data.</text>
</comment>
<organism evidence="3 4">
    <name type="scientific">Ceratopteris richardii</name>
    <name type="common">Triangle waterfern</name>
    <dbReference type="NCBI Taxonomy" id="49495"/>
    <lineage>
        <taxon>Eukaryota</taxon>
        <taxon>Viridiplantae</taxon>
        <taxon>Streptophyta</taxon>
        <taxon>Embryophyta</taxon>
        <taxon>Tracheophyta</taxon>
        <taxon>Polypodiopsida</taxon>
        <taxon>Polypodiidae</taxon>
        <taxon>Polypodiales</taxon>
        <taxon>Pteridineae</taxon>
        <taxon>Pteridaceae</taxon>
        <taxon>Parkerioideae</taxon>
        <taxon>Ceratopteris</taxon>
    </lineage>
</organism>
<gene>
    <name evidence="3" type="ORF">KP509_34G001900</name>
</gene>
<accession>A0A8T2QI90</accession>
<evidence type="ECO:0000313" key="4">
    <source>
        <dbReference type="Proteomes" id="UP000825935"/>
    </source>
</evidence>
<protein>
    <submittedName>
        <fullName evidence="3">Uncharacterized protein</fullName>
    </submittedName>
</protein>
<keyword evidence="4" id="KW-1185">Reference proteome</keyword>
<dbReference type="GO" id="GO:0016740">
    <property type="term" value="F:transferase activity"/>
    <property type="evidence" value="ECO:0007669"/>
    <property type="project" value="UniProtKB-KW"/>
</dbReference>
<dbReference type="PANTHER" id="PTHR31896">
    <property type="entry name" value="FAMILY REGULATORY PROTEIN, PUTATIVE (AFU_ORTHOLOGUE AFUA_3G14730)-RELATED"/>
    <property type="match status" value="1"/>
</dbReference>
<dbReference type="PANTHER" id="PTHR31896:SF64">
    <property type="entry name" value="TRICHOTHECENE 3-O-ACETYLTRANSFERASE"/>
    <property type="match status" value="1"/>
</dbReference>
<dbReference type="Proteomes" id="UP000825935">
    <property type="component" value="Chromosome 34"/>
</dbReference>
<proteinExistence type="predicted"/>
<dbReference type="Gene3D" id="3.30.559.10">
    <property type="entry name" value="Chloramphenicol acetyltransferase-like domain"/>
    <property type="match status" value="2"/>
</dbReference>